<evidence type="ECO:0000313" key="2">
    <source>
        <dbReference type="EMBL" id="SOE45804.1"/>
    </source>
</evidence>
<organism evidence="2 3">
    <name type="scientific">Salinibacterium xinjiangense</name>
    <dbReference type="NCBI Taxonomy" id="386302"/>
    <lineage>
        <taxon>Bacteria</taxon>
        <taxon>Bacillati</taxon>
        <taxon>Actinomycetota</taxon>
        <taxon>Actinomycetes</taxon>
        <taxon>Micrococcales</taxon>
        <taxon>Microbacteriaceae</taxon>
        <taxon>Salinibacterium</taxon>
    </lineage>
</organism>
<dbReference type="PANTHER" id="PTHR43685">
    <property type="entry name" value="GLYCOSYLTRANSFERASE"/>
    <property type="match status" value="1"/>
</dbReference>
<accession>A0A2C8Y6U0</accession>
<feature type="domain" description="Glycosyltransferase 2-like" evidence="1">
    <location>
        <begin position="5"/>
        <end position="128"/>
    </location>
</feature>
<keyword evidence="3" id="KW-1185">Reference proteome</keyword>
<dbReference type="CDD" id="cd04196">
    <property type="entry name" value="GT_2_like_d"/>
    <property type="match status" value="1"/>
</dbReference>
<keyword evidence="2" id="KW-0808">Transferase</keyword>
<proteinExistence type="predicted"/>
<reference evidence="2 3" key="1">
    <citation type="submission" date="2017-09" db="EMBL/GenBank/DDBJ databases">
        <authorList>
            <person name="Ehlers B."/>
            <person name="Leendertz F.H."/>
        </authorList>
    </citation>
    <scope>NUCLEOTIDE SEQUENCE [LARGE SCALE GENOMIC DNA]</scope>
    <source>
        <strain evidence="2 3">CGMCC 1.05381</strain>
    </source>
</reference>
<dbReference type="InterPro" id="IPR029044">
    <property type="entry name" value="Nucleotide-diphossugar_trans"/>
</dbReference>
<dbReference type="GO" id="GO:0016740">
    <property type="term" value="F:transferase activity"/>
    <property type="evidence" value="ECO:0007669"/>
    <property type="project" value="UniProtKB-KW"/>
</dbReference>
<dbReference type="InterPro" id="IPR001173">
    <property type="entry name" value="Glyco_trans_2-like"/>
</dbReference>
<dbReference type="RefSeq" id="WP_097059306.1">
    <property type="nucleotide sequence ID" value="NZ_BMLC01000002.1"/>
</dbReference>
<gene>
    <name evidence="2" type="ORF">SAMN06296378_0099</name>
</gene>
<dbReference type="PANTHER" id="PTHR43685:SF2">
    <property type="entry name" value="GLYCOSYLTRANSFERASE 2-LIKE DOMAIN-CONTAINING PROTEIN"/>
    <property type="match status" value="1"/>
</dbReference>
<dbReference type="OrthoDB" id="9802649at2"/>
<protein>
    <submittedName>
        <fullName evidence="2">Glycosyltransferase involved in cell wall bisynthesis</fullName>
    </submittedName>
</protein>
<evidence type="ECO:0000259" key="1">
    <source>
        <dbReference type="Pfam" id="PF00535"/>
    </source>
</evidence>
<evidence type="ECO:0000313" key="3">
    <source>
        <dbReference type="Proteomes" id="UP000219440"/>
    </source>
</evidence>
<dbReference type="Proteomes" id="UP000219440">
    <property type="component" value="Unassembled WGS sequence"/>
</dbReference>
<dbReference type="EMBL" id="OCST01000001">
    <property type="protein sequence ID" value="SOE45804.1"/>
    <property type="molecule type" value="Genomic_DNA"/>
</dbReference>
<dbReference type="SUPFAM" id="SSF53448">
    <property type="entry name" value="Nucleotide-diphospho-sugar transferases"/>
    <property type="match status" value="1"/>
</dbReference>
<dbReference type="Gene3D" id="3.90.550.10">
    <property type="entry name" value="Spore Coat Polysaccharide Biosynthesis Protein SpsA, Chain A"/>
    <property type="match status" value="1"/>
</dbReference>
<dbReference type="AlphaFoldDB" id="A0A2C8Y6U0"/>
<sequence>MLRISVALCTYNGANFIEEQLRSILEQRMMPQQLVISDDGSRDDTLDRIARVLASLPHQHPGRSVSINILKNAIPLGVVKNFEQALLACDGELVALCDQDDVWHPDRIEAAVAHFRRDDEVMLVHSDARLVDESGSPIGHSLFYALRITDAELAEVRQGDELAVLLRRNLVTGATAMFRRAVVALAAPFPEPWVHDEWLAVIAASIGRGEIVMDELVDYRQHSANQIGVSRLGLLGRVGRVLEPRNGRNRHLAERAQVLVSRLDSLGDAVRPDARDRAREKLVHLRVRARFSRVQLLRLLPVLKEVSTGRYARYSRGAGDILRDLLQPAGNERR</sequence>
<name>A0A2C8Y6U0_9MICO</name>
<dbReference type="InterPro" id="IPR050834">
    <property type="entry name" value="Glycosyltransf_2"/>
</dbReference>
<dbReference type="Pfam" id="PF00535">
    <property type="entry name" value="Glycos_transf_2"/>
    <property type="match status" value="1"/>
</dbReference>